<comment type="caution">
    <text evidence="2">The sequence shown here is derived from an EMBL/GenBank/DDBJ whole genome shotgun (WGS) entry which is preliminary data.</text>
</comment>
<proteinExistence type="predicted"/>
<protein>
    <recommendedName>
        <fullName evidence="1">DUF2470 domain-containing protein</fullName>
    </recommendedName>
</protein>
<organism evidence="2 3">
    <name type="scientific">Nocardioides dubius</name>
    <dbReference type="NCBI Taxonomy" id="317019"/>
    <lineage>
        <taxon>Bacteria</taxon>
        <taxon>Bacillati</taxon>
        <taxon>Actinomycetota</taxon>
        <taxon>Actinomycetes</taxon>
        <taxon>Propionibacteriales</taxon>
        <taxon>Nocardioidaceae</taxon>
        <taxon>Nocardioides</taxon>
    </lineage>
</organism>
<dbReference type="InterPro" id="IPR019595">
    <property type="entry name" value="DUF2470"/>
</dbReference>
<accession>A0ABP4EKM6</accession>
<dbReference type="EMBL" id="BAAALG010000017">
    <property type="protein sequence ID" value="GAA1113633.1"/>
    <property type="molecule type" value="Genomic_DNA"/>
</dbReference>
<feature type="domain" description="DUF2470" evidence="1">
    <location>
        <begin position="170"/>
        <end position="244"/>
    </location>
</feature>
<gene>
    <name evidence="2" type="ORF">GCM10009668_39650</name>
</gene>
<sequence>MENRPTAASISSAERVRTILAGASSLRLGPVNAVTDVTRHALTVEGSILFLPSDDSPDRIFAVTQHLPPQTVTVTALDVAPIPHPDRLRGAVEMTCDLQAYRGPTPPGIREHLAGPGPVDHSDPILCLRPTRISLTWHCEDARGRAASVDVDPAAYREAFPDPLLPHEAEALLHLHRDHPGAVAALAAYGAPGVRHTSVRPVVLDRHGVVLRLERADAAPLDVRLAFAHAVRCGCDLEAAMVELIERADPDGEGLSCAG</sequence>
<dbReference type="Proteomes" id="UP001501581">
    <property type="component" value="Unassembled WGS sequence"/>
</dbReference>
<evidence type="ECO:0000313" key="2">
    <source>
        <dbReference type="EMBL" id="GAA1113633.1"/>
    </source>
</evidence>
<name>A0ABP4EKM6_9ACTN</name>
<dbReference type="SUPFAM" id="SSF50475">
    <property type="entry name" value="FMN-binding split barrel"/>
    <property type="match status" value="1"/>
</dbReference>
<keyword evidence="3" id="KW-1185">Reference proteome</keyword>
<dbReference type="InterPro" id="IPR037119">
    <property type="entry name" value="Haem_oxidase_HugZ-like_sf"/>
</dbReference>
<evidence type="ECO:0000259" key="1">
    <source>
        <dbReference type="Pfam" id="PF10615"/>
    </source>
</evidence>
<reference evidence="3" key="1">
    <citation type="journal article" date="2019" name="Int. J. Syst. Evol. Microbiol.">
        <title>The Global Catalogue of Microorganisms (GCM) 10K type strain sequencing project: providing services to taxonomists for standard genome sequencing and annotation.</title>
        <authorList>
            <consortium name="The Broad Institute Genomics Platform"/>
            <consortium name="The Broad Institute Genome Sequencing Center for Infectious Disease"/>
            <person name="Wu L."/>
            <person name="Ma J."/>
        </authorList>
    </citation>
    <scope>NUCLEOTIDE SEQUENCE [LARGE SCALE GENOMIC DNA]</scope>
    <source>
        <strain evidence="3">JCM 13008</strain>
    </source>
</reference>
<dbReference type="Gene3D" id="3.20.180.10">
    <property type="entry name" value="PNP-oxidase-like"/>
    <property type="match status" value="1"/>
</dbReference>
<evidence type="ECO:0000313" key="3">
    <source>
        <dbReference type="Proteomes" id="UP001501581"/>
    </source>
</evidence>
<dbReference type="Pfam" id="PF10615">
    <property type="entry name" value="DUF2470"/>
    <property type="match status" value="1"/>
</dbReference>